<feature type="domain" description="ParB-like N-terminal" evidence="1">
    <location>
        <begin position="8"/>
        <end position="103"/>
    </location>
</feature>
<dbReference type="CDD" id="cd16387">
    <property type="entry name" value="ParB_N_Srx"/>
    <property type="match status" value="1"/>
</dbReference>
<dbReference type="Gene3D" id="1.10.10.2830">
    <property type="match status" value="1"/>
</dbReference>
<dbReference type="Proteomes" id="UP001154240">
    <property type="component" value="Unassembled WGS sequence"/>
</dbReference>
<evidence type="ECO:0000259" key="1">
    <source>
        <dbReference type="SMART" id="SM00470"/>
    </source>
</evidence>
<dbReference type="GO" id="GO:0007059">
    <property type="term" value="P:chromosome segregation"/>
    <property type="evidence" value="ECO:0007669"/>
    <property type="project" value="TreeGrafter"/>
</dbReference>
<dbReference type="SMART" id="SM00470">
    <property type="entry name" value="ParB"/>
    <property type="match status" value="1"/>
</dbReference>
<comment type="caution">
    <text evidence="2">The sequence shown here is derived from an EMBL/GenBank/DDBJ whole genome shotgun (WGS) entry which is preliminary data.</text>
</comment>
<dbReference type="PANTHER" id="PTHR33375">
    <property type="entry name" value="CHROMOSOME-PARTITIONING PROTEIN PARB-RELATED"/>
    <property type="match status" value="1"/>
</dbReference>
<dbReference type="RefSeq" id="WP_307633324.1">
    <property type="nucleotide sequence ID" value="NZ_JAPHEH010000001.1"/>
</dbReference>
<organism evidence="2 3">
    <name type="scientific">Thiovibrio frasassiensis</name>
    <dbReference type="NCBI Taxonomy" id="2984131"/>
    <lineage>
        <taxon>Bacteria</taxon>
        <taxon>Pseudomonadati</taxon>
        <taxon>Thermodesulfobacteriota</taxon>
        <taxon>Desulfobulbia</taxon>
        <taxon>Desulfobulbales</taxon>
        <taxon>Thiovibrionaceae</taxon>
        <taxon>Thiovibrio</taxon>
    </lineage>
</organism>
<dbReference type="Pfam" id="PF02195">
    <property type="entry name" value="ParB_N"/>
    <property type="match status" value="1"/>
</dbReference>
<dbReference type="GO" id="GO:0005694">
    <property type="term" value="C:chromosome"/>
    <property type="evidence" value="ECO:0007669"/>
    <property type="project" value="TreeGrafter"/>
</dbReference>
<dbReference type="SUPFAM" id="SSF109709">
    <property type="entry name" value="KorB DNA-binding domain-like"/>
    <property type="match status" value="1"/>
</dbReference>
<dbReference type="InterPro" id="IPR050336">
    <property type="entry name" value="Chromosome_partition/occlusion"/>
</dbReference>
<dbReference type="InterPro" id="IPR036086">
    <property type="entry name" value="ParB/Sulfiredoxin_sf"/>
</dbReference>
<reference evidence="2" key="1">
    <citation type="journal article" date="2022" name="bioRxiv">
        <title>Thiovibrio frasassiensisgen. nov., sp. nov., an autotrophic, elemental sulfur disproportionating bacterium isolated from sulfidic karst sediment, and proposal of Thiovibrionaceae fam. nov.</title>
        <authorList>
            <person name="Aronson H."/>
            <person name="Thomas C."/>
            <person name="Bhattacharyya M."/>
            <person name="Eckstein S."/>
            <person name="Jensen S."/>
            <person name="Barco R."/>
            <person name="Macalady J."/>
            <person name="Amend J."/>
        </authorList>
    </citation>
    <scope>NUCLEOTIDE SEQUENCE</scope>
    <source>
        <strain evidence="2">RS19-109</strain>
    </source>
</reference>
<gene>
    <name evidence="2" type="ORF">OLX77_09320</name>
</gene>
<dbReference type="InterPro" id="IPR003115">
    <property type="entry name" value="ParB_N"/>
</dbReference>
<dbReference type="PANTHER" id="PTHR33375:SF1">
    <property type="entry name" value="CHROMOSOME-PARTITIONING PROTEIN PARB-RELATED"/>
    <property type="match status" value="1"/>
</dbReference>
<accession>A0A9X4MFM7</accession>
<dbReference type="EMBL" id="JAPHEH010000001">
    <property type="protein sequence ID" value="MDG4476356.1"/>
    <property type="molecule type" value="Genomic_DNA"/>
</dbReference>
<evidence type="ECO:0000313" key="3">
    <source>
        <dbReference type="Proteomes" id="UP001154240"/>
    </source>
</evidence>
<keyword evidence="3" id="KW-1185">Reference proteome</keyword>
<reference evidence="2" key="2">
    <citation type="submission" date="2022-10" db="EMBL/GenBank/DDBJ databases">
        <authorList>
            <person name="Aronson H.S."/>
        </authorList>
    </citation>
    <scope>NUCLEOTIDE SEQUENCE</scope>
    <source>
        <strain evidence="2">RS19-109</strain>
    </source>
</reference>
<sequence>MPHAFRSSLVNLHHINFQDFSNSLSPEEAPQPSAELLASVARSGILHPPILREQGRTTMEIVSGRRRLMAAAEARDSVSTICLVLPADTPRAEALAINLEDTILRGNITVVEQAIFFEKILEHLEENEAAQRFLPALGLEPHRHHLHSLLQLLGLEDHLLTALHEGRLHDGVARELLALNFTDRLSLYEVMEMLSLSVSNQKKITVISRELAARNQTSIMALLSQPEVREILDPKETNIPQKTARLMQWLTEQRFPRLGEAEEEFRTFVATLKLPGGITLNHSPSFEQDQVQLAIPFANREALHRAWPLIATALKPE</sequence>
<name>A0A9X4MFM7_9BACT</name>
<dbReference type="Gene3D" id="3.90.1530.30">
    <property type="match status" value="1"/>
</dbReference>
<proteinExistence type="predicted"/>
<protein>
    <submittedName>
        <fullName evidence="2">ParB N-terminal domain-containing protein</fullName>
    </submittedName>
</protein>
<dbReference type="AlphaFoldDB" id="A0A9X4MFM7"/>
<dbReference type="SUPFAM" id="SSF110849">
    <property type="entry name" value="ParB/Sulfiredoxin"/>
    <property type="match status" value="1"/>
</dbReference>
<evidence type="ECO:0000313" key="2">
    <source>
        <dbReference type="EMBL" id="MDG4476356.1"/>
    </source>
</evidence>